<accession>F0NDY8</accession>
<organism evidence="1 2">
    <name type="scientific">Saccharolobus islandicus (strain REY15A)</name>
    <name type="common">Sulfolobus islandicus</name>
    <dbReference type="NCBI Taxonomy" id="930945"/>
    <lineage>
        <taxon>Archaea</taxon>
        <taxon>Thermoproteota</taxon>
        <taxon>Thermoprotei</taxon>
        <taxon>Sulfolobales</taxon>
        <taxon>Sulfolobaceae</taxon>
        <taxon>Saccharolobus</taxon>
    </lineage>
</organism>
<keyword evidence="2" id="KW-1185">Reference proteome</keyword>
<protein>
    <submittedName>
        <fullName evidence="1">Uncharacterized protein</fullName>
    </submittedName>
</protein>
<dbReference type="eggNOG" id="arCOG07726">
    <property type="taxonomic scope" value="Archaea"/>
</dbReference>
<dbReference type="Proteomes" id="UP000002664">
    <property type="component" value="Chromosome"/>
</dbReference>
<dbReference type="KEGG" id="sir:SiRe_0849"/>
<dbReference type="HOGENOM" id="CLU_2695941_0_0_2"/>
<proteinExistence type="predicted"/>
<evidence type="ECO:0000313" key="2">
    <source>
        <dbReference type="Proteomes" id="UP000002664"/>
    </source>
</evidence>
<dbReference type="AlphaFoldDB" id="F0NDY8"/>
<name>F0NDY8_SACI5</name>
<gene>
    <name evidence="1" type="ordered locus">SiRe_0849</name>
</gene>
<reference evidence="1 2" key="1">
    <citation type="journal article" date="2011" name="J. Bacteriol.">
        <title>Genome analyses of icelandic strains of Sulfolobus islandicus, model organisms for genetic and virus-host interaction studies.</title>
        <authorList>
            <person name="Guo L."/>
            <person name="Brugger K."/>
            <person name="Liu C."/>
            <person name="Shah S.A."/>
            <person name="Zheng H."/>
            <person name="Zhu Y."/>
            <person name="Wang S."/>
            <person name="Lillestol R.K."/>
            <person name="Chen L."/>
            <person name="Frank J."/>
            <person name="Prangishvili D."/>
            <person name="Paulin L."/>
            <person name="She Q."/>
            <person name="Huang L."/>
            <person name="Garrett R.A."/>
        </authorList>
    </citation>
    <scope>NUCLEOTIDE SEQUENCE [LARGE SCALE GENOMIC DNA]</scope>
    <source>
        <strain evidence="1 2">REY15A</strain>
    </source>
</reference>
<dbReference type="EMBL" id="CP002425">
    <property type="protein sequence ID" value="ADX84924.1"/>
    <property type="molecule type" value="Genomic_DNA"/>
</dbReference>
<evidence type="ECO:0000313" key="1">
    <source>
        <dbReference type="EMBL" id="ADX84924.1"/>
    </source>
</evidence>
<sequence>MEDFDFLTRVLQRGRIRTIKADIEHIGGATLQNTSVRMWRNYANYVYFNYKIENGDLKVPNVRLNGSDILANI</sequence>